<keyword evidence="2" id="KW-0812">Transmembrane</keyword>
<evidence type="ECO:0000313" key="5">
    <source>
        <dbReference type="Proteomes" id="UP000824214"/>
    </source>
</evidence>
<name>A0A9D2RZF9_9FIRM</name>
<evidence type="ECO:0000256" key="2">
    <source>
        <dbReference type="SAM" id="Phobius"/>
    </source>
</evidence>
<keyword evidence="2" id="KW-0472">Membrane</keyword>
<comment type="caution">
    <text evidence="4">The sequence shown here is derived from an EMBL/GenBank/DDBJ whole genome shotgun (WGS) entry which is preliminary data.</text>
</comment>
<dbReference type="InterPro" id="IPR050922">
    <property type="entry name" value="LytR/CpsA/Psr_CW_biosynth"/>
</dbReference>
<evidence type="ECO:0000313" key="4">
    <source>
        <dbReference type="EMBL" id="HJB37669.1"/>
    </source>
</evidence>
<comment type="similarity">
    <text evidence="1">Belongs to the LytR/CpsA/Psr (LCP) family.</text>
</comment>
<evidence type="ECO:0000256" key="1">
    <source>
        <dbReference type="ARBA" id="ARBA00006068"/>
    </source>
</evidence>
<dbReference type="InterPro" id="IPR004474">
    <property type="entry name" value="LytR_CpsA_psr"/>
</dbReference>
<dbReference type="NCBIfam" id="TIGR00350">
    <property type="entry name" value="lytR_cpsA_psr"/>
    <property type="match status" value="1"/>
</dbReference>
<dbReference type="PANTHER" id="PTHR33392:SF6">
    <property type="entry name" value="POLYISOPRENYL-TEICHOIC ACID--PEPTIDOGLYCAN TEICHOIC ACID TRANSFERASE TAGU"/>
    <property type="match status" value="1"/>
</dbReference>
<gene>
    <name evidence="4" type="ORF">H9942_06330</name>
</gene>
<reference evidence="4" key="1">
    <citation type="journal article" date="2021" name="PeerJ">
        <title>Extensive microbial diversity within the chicken gut microbiome revealed by metagenomics and culture.</title>
        <authorList>
            <person name="Gilroy R."/>
            <person name="Ravi A."/>
            <person name="Getino M."/>
            <person name="Pursley I."/>
            <person name="Horton D.L."/>
            <person name="Alikhan N.F."/>
            <person name="Baker D."/>
            <person name="Gharbi K."/>
            <person name="Hall N."/>
            <person name="Watson M."/>
            <person name="Adriaenssens E.M."/>
            <person name="Foster-Nyarko E."/>
            <person name="Jarju S."/>
            <person name="Secka A."/>
            <person name="Antonio M."/>
            <person name="Oren A."/>
            <person name="Chaudhuri R.R."/>
            <person name="La Ragione R."/>
            <person name="Hildebrand F."/>
            <person name="Pallen M.J."/>
        </authorList>
    </citation>
    <scope>NUCLEOTIDE SEQUENCE</scope>
    <source>
        <strain evidence="4">ChiBcolR8-3208</strain>
    </source>
</reference>
<dbReference type="AlphaFoldDB" id="A0A9D2RZF9"/>
<evidence type="ECO:0000259" key="3">
    <source>
        <dbReference type="Pfam" id="PF03816"/>
    </source>
</evidence>
<keyword evidence="2" id="KW-1133">Transmembrane helix</keyword>
<dbReference type="Proteomes" id="UP000824214">
    <property type="component" value="Unassembled WGS sequence"/>
</dbReference>
<dbReference type="Pfam" id="PF03816">
    <property type="entry name" value="LytR_cpsA_psr"/>
    <property type="match status" value="1"/>
</dbReference>
<dbReference type="Gene3D" id="3.40.190.10">
    <property type="entry name" value="Periplasmic binding protein-like II"/>
    <property type="match status" value="1"/>
</dbReference>
<reference evidence="4" key="2">
    <citation type="submission" date="2021-04" db="EMBL/GenBank/DDBJ databases">
        <authorList>
            <person name="Gilroy R."/>
        </authorList>
    </citation>
    <scope>NUCLEOTIDE SEQUENCE</scope>
    <source>
        <strain evidence="4">ChiBcolR8-3208</strain>
    </source>
</reference>
<proteinExistence type="inferred from homology"/>
<accession>A0A9D2RZF9</accession>
<dbReference type="EMBL" id="DWXZ01000131">
    <property type="protein sequence ID" value="HJB37669.1"/>
    <property type="molecule type" value="Genomic_DNA"/>
</dbReference>
<sequence>MKPAAKKTLWITGGVIALLLVGVAALGMFWVRQAKDALDQMAQPATPQREIGVYVLEDDLAQTLEDTAGYAYGGVEAGAGSLALVGQALGQEPPWQEYPTAFALADALGKGERQAAVLEVAYQQSLSDARGYEWTETGMRQVGSLYVEEAAPLPSVPQEAPERFVVYLSGSDTFGPVSTLARSDVNILAAVNTREKRLFLLATPRDFYVSFSQTGGAMDKLTHAGIYGVEASVDALETLYGVDIAYYLRMNFTGFVEVIDALGGVSVYSDREFTVENIRTYQQGYNQLTGIEALAFARERMSFPEGDYQRAKNQMEVIRAVVEKASTPAVLGGFSSLLQAVEGNFETNLPQDQVLALASAMGGDWQVETYTASGYSAYRETYSMPGQELYVILPDQASVEQAAALLEETLAA</sequence>
<dbReference type="Gene3D" id="3.40.630.190">
    <property type="entry name" value="LCP protein"/>
    <property type="match status" value="1"/>
</dbReference>
<protein>
    <submittedName>
        <fullName evidence="4">LCP family protein</fullName>
    </submittedName>
</protein>
<organism evidence="4 5">
    <name type="scientific">Candidatus Acutalibacter ornithocaccae</name>
    <dbReference type="NCBI Taxonomy" id="2838416"/>
    <lineage>
        <taxon>Bacteria</taxon>
        <taxon>Bacillati</taxon>
        <taxon>Bacillota</taxon>
        <taxon>Clostridia</taxon>
        <taxon>Eubacteriales</taxon>
        <taxon>Acutalibacteraceae</taxon>
        <taxon>Acutalibacter</taxon>
    </lineage>
</organism>
<feature type="transmembrane region" description="Helical" evidence="2">
    <location>
        <begin position="9"/>
        <end position="31"/>
    </location>
</feature>
<feature type="domain" description="Cell envelope-related transcriptional attenuator" evidence="3">
    <location>
        <begin position="182"/>
        <end position="326"/>
    </location>
</feature>
<dbReference type="PANTHER" id="PTHR33392">
    <property type="entry name" value="POLYISOPRENYL-TEICHOIC ACID--PEPTIDOGLYCAN TEICHOIC ACID TRANSFERASE TAGU"/>
    <property type="match status" value="1"/>
</dbReference>